<protein>
    <submittedName>
        <fullName evidence="2">Outer membrane beta-barrel protein</fullName>
    </submittedName>
</protein>
<feature type="signal peptide" evidence="1">
    <location>
        <begin position="1"/>
        <end position="29"/>
    </location>
</feature>
<accession>A0ABY6N798</accession>
<organism evidence="2 3">
    <name type="scientific">Alkalimarinus alittae</name>
    <dbReference type="NCBI Taxonomy" id="2961619"/>
    <lineage>
        <taxon>Bacteria</taxon>
        <taxon>Pseudomonadati</taxon>
        <taxon>Pseudomonadota</taxon>
        <taxon>Gammaproteobacteria</taxon>
        <taxon>Alteromonadales</taxon>
        <taxon>Alteromonadaceae</taxon>
        <taxon>Alkalimarinus</taxon>
    </lineage>
</organism>
<dbReference type="SUPFAM" id="SSF56935">
    <property type="entry name" value="Porins"/>
    <property type="match status" value="1"/>
</dbReference>
<feature type="chain" id="PRO_5047155102" evidence="1">
    <location>
        <begin position="30"/>
        <end position="432"/>
    </location>
</feature>
<dbReference type="InterPro" id="IPR018759">
    <property type="entry name" value="BBP2_2"/>
</dbReference>
<keyword evidence="1" id="KW-0732">Signal</keyword>
<sequence length="432" mass="49361">MDKNNRLAPLFAKLSWVTPSVLLSVSLVAGVSADPGTLELGLTTEYTDNARKSASGEVEDYKNSASIRINKSDQFGRLDSSIVGELEYYTYANDTYSNNLDSNLLWDASYNIRPGTLTWGISDELSEVTIDSSEADTPDNRTTRNIFTTGPSYTKQLSKVDTLNLTAEYQRLDFKTEGDDNDRYRFISSLAHQFTAQQQASINYDWTKTLFGSDRELYRNELSLSYSYSYLTYYFNGSYGITHLKGSTRTTTQETDSNTWNATLRTDLTRTSNLSLTFNRELNDTLSGFDQRYEDTVINISTTSVVLLTEWSVNYQKTFSNNASFDGKIFHNISDYLIDKSSEERNGVELGYSYPLYSRLTLGFNAEYEQIDYDPSAREDEKYDLSIGTSYEYIRDLFFTVEIARTEQESNSPTNEYQENRVMLGVRYFPSF</sequence>
<dbReference type="RefSeq" id="WP_265049437.1">
    <property type="nucleotide sequence ID" value="NZ_CP100390.1"/>
</dbReference>
<evidence type="ECO:0000313" key="2">
    <source>
        <dbReference type="EMBL" id="UZE97964.1"/>
    </source>
</evidence>
<dbReference type="Proteomes" id="UP001163739">
    <property type="component" value="Chromosome"/>
</dbReference>
<keyword evidence="3" id="KW-1185">Reference proteome</keyword>
<evidence type="ECO:0000256" key="1">
    <source>
        <dbReference type="SAM" id="SignalP"/>
    </source>
</evidence>
<proteinExistence type="predicted"/>
<reference evidence="2" key="1">
    <citation type="submission" date="2022-06" db="EMBL/GenBank/DDBJ databases">
        <title>Alkalimarinus sp. nov., isolated from gut of a Alitta virens.</title>
        <authorList>
            <person name="Yang A.I."/>
            <person name="Shin N.-R."/>
        </authorList>
    </citation>
    <scope>NUCLEOTIDE SEQUENCE</scope>
    <source>
        <strain evidence="2">A2M4</strain>
    </source>
</reference>
<gene>
    <name evidence="2" type="ORF">NKI27_09590</name>
</gene>
<dbReference type="Pfam" id="PF10082">
    <property type="entry name" value="BBP2_2"/>
    <property type="match status" value="1"/>
</dbReference>
<evidence type="ECO:0000313" key="3">
    <source>
        <dbReference type="Proteomes" id="UP001163739"/>
    </source>
</evidence>
<name>A0ABY6N798_9ALTE</name>
<dbReference type="EMBL" id="CP100390">
    <property type="protein sequence ID" value="UZE97964.1"/>
    <property type="molecule type" value="Genomic_DNA"/>
</dbReference>